<dbReference type="STRING" id="1802055.A3A74_04790"/>
<evidence type="ECO:0000259" key="1">
    <source>
        <dbReference type="Pfam" id="PF00535"/>
    </source>
</evidence>
<dbReference type="GO" id="GO:0006487">
    <property type="term" value="P:protein N-linked glycosylation"/>
    <property type="evidence" value="ECO:0007669"/>
    <property type="project" value="TreeGrafter"/>
</dbReference>
<dbReference type="InterPro" id="IPR001173">
    <property type="entry name" value="Glyco_trans_2-like"/>
</dbReference>
<sequence length="248" mass="29340">MKIYLSLILPCYNEAEHLKNSFNRLYRVLKQLKKPYEVIFSDDFSKDRTLEIIKEILAEYKKRKVGFQFIQHTKNLGRGKTVMDGIKVSRGFITGFLDVDLEVGPEYILKTLPLLDSCDVVVGKRFFPFSFRTIHRYFTSKAYAWMARVVLNLPVHDSEAGFKFFKKAKIQKILPFVRNSGWFWDTEIVALSKIFNLKIKELPVRYIRRTDKTSTVNTFRDSFVYLWNLILFVIRIKFSHSGEEPIRR</sequence>
<accession>A0A1F7IFL4</accession>
<dbReference type="AlphaFoldDB" id="A0A1F7IFL4"/>
<dbReference type="PANTHER" id="PTHR10859">
    <property type="entry name" value="GLYCOSYL TRANSFERASE"/>
    <property type="match status" value="1"/>
</dbReference>
<organism evidence="2 3">
    <name type="scientific">Candidatus Roizmanbacteria bacterium RIFCSPLOWO2_01_FULL_35_13</name>
    <dbReference type="NCBI Taxonomy" id="1802055"/>
    <lineage>
        <taxon>Bacteria</taxon>
        <taxon>Candidatus Roizmaniibacteriota</taxon>
    </lineage>
</organism>
<gene>
    <name evidence="2" type="ORF">A3A74_04790</name>
</gene>
<protein>
    <recommendedName>
        <fullName evidence="1">Glycosyltransferase 2-like domain-containing protein</fullName>
    </recommendedName>
</protein>
<dbReference type="Gene3D" id="3.90.550.10">
    <property type="entry name" value="Spore Coat Polysaccharide Biosynthesis Protein SpsA, Chain A"/>
    <property type="match status" value="1"/>
</dbReference>
<dbReference type="SUPFAM" id="SSF53448">
    <property type="entry name" value="Nucleotide-diphospho-sugar transferases"/>
    <property type="match status" value="1"/>
</dbReference>
<comment type="caution">
    <text evidence="2">The sequence shown here is derived from an EMBL/GenBank/DDBJ whole genome shotgun (WGS) entry which is preliminary data.</text>
</comment>
<name>A0A1F7IFL4_9BACT</name>
<evidence type="ECO:0000313" key="3">
    <source>
        <dbReference type="Proteomes" id="UP000179270"/>
    </source>
</evidence>
<reference evidence="2 3" key="1">
    <citation type="journal article" date="2016" name="Nat. Commun.">
        <title>Thousands of microbial genomes shed light on interconnected biogeochemical processes in an aquifer system.</title>
        <authorList>
            <person name="Anantharaman K."/>
            <person name="Brown C.T."/>
            <person name="Hug L.A."/>
            <person name="Sharon I."/>
            <person name="Castelle C.J."/>
            <person name="Probst A.J."/>
            <person name="Thomas B.C."/>
            <person name="Singh A."/>
            <person name="Wilkins M.J."/>
            <person name="Karaoz U."/>
            <person name="Brodie E.L."/>
            <person name="Williams K.H."/>
            <person name="Hubbard S.S."/>
            <person name="Banfield J.F."/>
        </authorList>
    </citation>
    <scope>NUCLEOTIDE SEQUENCE [LARGE SCALE GENOMIC DNA]</scope>
</reference>
<evidence type="ECO:0000313" key="2">
    <source>
        <dbReference type="EMBL" id="OGK42127.1"/>
    </source>
</evidence>
<dbReference type="InterPro" id="IPR029044">
    <property type="entry name" value="Nucleotide-diphossugar_trans"/>
</dbReference>
<dbReference type="EMBL" id="MGAF01000010">
    <property type="protein sequence ID" value="OGK42127.1"/>
    <property type="molecule type" value="Genomic_DNA"/>
</dbReference>
<feature type="domain" description="Glycosyltransferase 2-like" evidence="1">
    <location>
        <begin position="6"/>
        <end position="171"/>
    </location>
</feature>
<proteinExistence type="predicted"/>
<dbReference type="Proteomes" id="UP000179270">
    <property type="component" value="Unassembled WGS sequence"/>
</dbReference>
<dbReference type="Pfam" id="PF00535">
    <property type="entry name" value="Glycos_transf_2"/>
    <property type="match status" value="1"/>
</dbReference>
<dbReference type="PANTHER" id="PTHR10859:SF91">
    <property type="entry name" value="DOLICHYL-PHOSPHATE BETA-GLUCOSYLTRANSFERASE"/>
    <property type="match status" value="1"/>
</dbReference>